<evidence type="ECO:0000256" key="2">
    <source>
        <dbReference type="ARBA" id="ARBA00022771"/>
    </source>
</evidence>
<dbReference type="Pfam" id="PF21789">
    <property type="entry name" value="TNP-like_RNaseH_C"/>
    <property type="match status" value="1"/>
</dbReference>
<dbReference type="PANTHER" id="PTHR47577">
    <property type="entry name" value="THAP DOMAIN-CONTAINING PROTEIN 6"/>
    <property type="match status" value="1"/>
</dbReference>
<proteinExistence type="predicted"/>
<keyword evidence="8" id="KW-1133">Transmembrane helix</keyword>
<evidence type="ECO:0000256" key="1">
    <source>
        <dbReference type="ARBA" id="ARBA00022723"/>
    </source>
</evidence>
<keyword evidence="8" id="KW-0472">Membrane</keyword>
<dbReference type="Pfam" id="PF21787">
    <property type="entry name" value="TNP-like_RNaseH_N"/>
    <property type="match status" value="1"/>
</dbReference>
<evidence type="ECO:0000259" key="9">
    <source>
        <dbReference type="PROSITE" id="PS50950"/>
    </source>
</evidence>
<keyword evidence="3" id="KW-0862">Zinc</keyword>
<keyword evidence="6" id="KW-0175">Coiled coil</keyword>
<dbReference type="InterPro" id="IPR048365">
    <property type="entry name" value="TNP-like_RNaseH_N"/>
</dbReference>
<keyword evidence="4 5" id="KW-0238">DNA-binding</keyword>
<dbReference type="InterPro" id="IPR048366">
    <property type="entry name" value="TNP-like_GBD"/>
</dbReference>
<name>A0ABR3HXY8_LOXSC</name>
<keyword evidence="11" id="KW-1185">Reference proteome</keyword>
<evidence type="ECO:0000256" key="5">
    <source>
        <dbReference type="PROSITE-ProRule" id="PRU00309"/>
    </source>
</evidence>
<dbReference type="InterPro" id="IPR006612">
    <property type="entry name" value="THAP_Znf"/>
</dbReference>
<dbReference type="SMART" id="SM00980">
    <property type="entry name" value="THAP"/>
    <property type="match status" value="1"/>
</dbReference>
<keyword evidence="8" id="KW-0812">Transmembrane</keyword>
<feature type="coiled-coil region" evidence="6">
    <location>
        <begin position="250"/>
        <end position="277"/>
    </location>
</feature>
<evidence type="ECO:0000313" key="10">
    <source>
        <dbReference type="EMBL" id="KAL0881408.1"/>
    </source>
</evidence>
<feature type="domain" description="THAP-type" evidence="9">
    <location>
        <begin position="83"/>
        <end position="166"/>
    </location>
</feature>
<keyword evidence="2 5" id="KW-0863">Zinc-finger</keyword>
<dbReference type="EMBL" id="JBEUOH010000011">
    <property type="protein sequence ID" value="KAL0881408.1"/>
    <property type="molecule type" value="Genomic_DNA"/>
</dbReference>
<organism evidence="10 11">
    <name type="scientific">Loxostege sticticalis</name>
    <name type="common">Beet webworm moth</name>
    <dbReference type="NCBI Taxonomy" id="481309"/>
    <lineage>
        <taxon>Eukaryota</taxon>
        <taxon>Metazoa</taxon>
        <taxon>Ecdysozoa</taxon>
        <taxon>Arthropoda</taxon>
        <taxon>Hexapoda</taxon>
        <taxon>Insecta</taxon>
        <taxon>Pterygota</taxon>
        <taxon>Neoptera</taxon>
        <taxon>Endopterygota</taxon>
        <taxon>Lepidoptera</taxon>
        <taxon>Glossata</taxon>
        <taxon>Ditrysia</taxon>
        <taxon>Pyraloidea</taxon>
        <taxon>Crambidae</taxon>
        <taxon>Pyraustinae</taxon>
        <taxon>Loxostege</taxon>
    </lineage>
</organism>
<sequence length="983" mass="112588">MDALILLFVFTTTRFVFWTPTTLLFSIDLAYSLDSTALLLLIYFALFWIPTTLIVSTDLANYLDSTVLHLDIDPSFYIDPSNMTTRKCCVRSCNKTRSENIVLHRFPNPDTDIERFDAWTDAIGGDILFMEKSSVYRLYRICHLHFESNFQSGSGRVTSNAVPTLALSGLQPLRRRQPLQEVTNKSYSRATRTLSAMDIPSTSEEHNPVPQQSAIKATASTSAQTPDSINVSCLTSLQKGLSTVKGHIKKNFVTNEVAALQSKIKKLQKSKESYMTRLKKTIKLSENPAFLKALKNFTTMATIFTMLQFREAGKPRTGRRYTKEEKVMALSLYKQGPRAYRWWKKHVVLPSPLTLSRMVTRASIRPGINENIFRQLKKRVSKMTNTEKLCILLFDEMALSPHFDYIRRNDEISGFVNNGKTKKLQIADHALVFMIRGIQKNYKQPIAYSFCSATTPTTDLVFQIKSIIKKLNSVGLKVVATICDQGSTNVSAINWLINETRQNYLREGKTFKNQIFEIDGEEVVPLYDTPHLIKGIRNNLLNKDLKANINGKEKTAKWEHIIQLYKENPAYQGIRLMPKLTENHVLPKKISKMKVKCATQVFSRSVAANMGYLSSIGILSKECQDTADVIIFFDSLFDSLNGSFDNHKKRSGKPLLGPVTPHSQHKKEWSKAKNILRSMKFVDSKGIRTASVPSLKNWLTTIENIEYLVFVLSKKYNLTSLWMRHFNQDPLENFFGCIRSHGYRNNMPTCAGFEVAFAALLINNLSSLHSPGANCEYDDCKIFKTLNTLFFDEPEMSSCTAEVDFEDCNSDDIFVCLSEKRKDPKIRAQLEYVTGYVLKKNYKKKCETCKESLFDRSKESIIQIREFFDNKKCLTYPSQALLKCFSHIQDVVIRIIQNDSRKNNIQAYIKTILSIVIDYSFINCVEHKADIIKKLENVSLNLFIYNWCKDTNKILAGSRSDYDSRDEVQLLAFNYCKKRFRNK</sequence>
<dbReference type="PANTHER" id="PTHR47577:SF2">
    <property type="entry name" value="THAP DOMAIN CONTAINING 9"/>
    <property type="match status" value="1"/>
</dbReference>
<comment type="caution">
    <text evidence="10">The sequence shown here is derived from an EMBL/GenBank/DDBJ whole genome shotgun (WGS) entry which is preliminary data.</text>
</comment>
<evidence type="ECO:0000256" key="6">
    <source>
        <dbReference type="SAM" id="Coils"/>
    </source>
</evidence>
<protein>
    <recommendedName>
        <fullName evidence="9">THAP-type domain-containing protein</fullName>
    </recommendedName>
</protein>
<accession>A0ABR3HXY8</accession>
<feature type="transmembrane region" description="Helical" evidence="8">
    <location>
        <begin position="37"/>
        <end position="55"/>
    </location>
</feature>
<feature type="transmembrane region" description="Helical" evidence="8">
    <location>
        <begin position="6"/>
        <end position="25"/>
    </location>
</feature>
<dbReference type="PROSITE" id="PS50950">
    <property type="entry name" value="ZF_THAP"/>
    <property type="match status" value="1"/>
</dbReference>
<dbReference type="Proteomes" id="UP001549920">
    <property type="component" value="Unassembled WGS sequence"/>
</dbReference>
<feature type="region of interest" description="Disordered" evidence="7">
    <location>
        <begin position="198"/>
        <end position="217"/>
    </location>
</feature>
<dbReference type="SUPFAM" id="SSF57716">
    <property type="entry name" value="Glucocorticoid receptor-like (DNA-binding domain)"/>
    <property type="match status" value="1"/>
</dbReference>
<dbReference type="Pfam" id="PF21788">
    <property type="entry name" value="TNP-like_GBD"/>
    <property type="match status" value="1"/>
</dbReference>
<evidence type="ECO:0000256" key="7">
    <source>
        <dbReference type="SAM" id="MobiDB-lite"/>
    </source>
</evidence>
<evidence type="ECO:0000256" key="3">
    <source>
        <dbReference type="ARBA" id="ARBA00022833"/>
    </source>
</evidence>
<dbReference type="InterPro" id="IPR048367">
    <property type="entry name" value="TNP-like_RNaseH_C"/>
</dbReference>
<reference evidence="10 11" key="1">
    <citation type="submission" date="2024-06" db="EMBL/GenBank/DDBJ databases">
        <title>A chromosome-level genome assembly of beet webworm, Loxostege sticticalis.</title>
        <authorList>
            <person name="Zhang Y."/>
        </authorList>
    </citation>
    <scope>NUCLEOTIDE SEQUENCE [LARGE SCALE GENOMIC DNA]</scope>
    <source>
        <strain evidence="10">AQ026</strain>
        <tissue evidence="10">Whole body</tissue>
    </source>
</reference>
<dbReference type="Pfam" id="PF05485">
    <property type="entry name" value="THAP"/>
    <property type="match status" value="1"/>
</dbReference>
<keyword evidence="1" id="KW-0479">Metal-binding</keyword>
<evidence type="ECO:0000256" key="8">
    <source>
        <dbReference type="SAM" id="Phobius"/>
    </source>
</evidence>
<evidence type="ECO:0000256" key="4">
    <source>
        <dbReference type="ARBA" id="ARBA00023125"/>
    </source>
</evidence>
<evidence type="ECO:0000313" key="11">
    <source>
        <dbReference type="Proteomes" id="UP001549920"/>
    </source>
</evidence>
<gene>
    <name evidence="10" type="ORF">ABMA27_001275</name>
</gene>